<protein>
    <recommendedName>
        <fullName evidence="3">Glycosyl hydrolase-like 10 domain-containing protein</fullName>
    </recommendedName>
</protein>
<evidence type="ECO:0000313" key="2">
    <source>
        <dbReference type="Proteomes" id="UP000000310"/>
    </source>
</evidence>
<proteinExistence type="predicted"/>
<dbReference type="OrthoDB" id="1490495at2"/>
<sequence length="354" mass="40263">MERRKFIKNAVLASAGTALLPELVQAKTASSKALIKDGKILNAYYFRAHTYTIVPRQVKEDLKWMADLGTNVVSVAVLEQDLFAAVENIQIICNEANKLGMKVFAVPSRWGGMFAGAPKVPSLFSVKNPRTWVLNKDGKPLTNSISGVISSIHYPETKEFFIEYLDNVFKTWDIGGIIWDEPKSFIKDYSKKAIENLGPNADLQAHVKATIDFYSQINKHIKTNYPKIQTSMFAYSNLSDMIVKEAAQTQYLDYYGCDGRPWRNEDGGQQEGDGKVLLGIGERYLKEAKNAGKKGLWLIENHNMQMTDVKLMDKRMQEVLSKDIDQLIYYYYPRNIENPEVAMNILAKHLKKFR</sequence>
<keyword evidence="2" id="KW-1185">Reference proteome</keyword>
<dbReference type="EMBL" id="CP002545">
    <property type="protein sequence ID" value="ADY51379.1"/>
    <property type="molecule type" value="Genomic_DNA"/>
</dbReference>
<dbReference type="STRING" id="762903.Pedsa_0807"/>
<dbReference type="Gene3D" id="3.20.20.80">
    <property type="entry name" value="Glycosidases"/>
    <property type="match status" value="1"/>
</dbReference>
<reference evidence="1 2" key="1">
    <citation type="journal article" date="2011" name="Stand. Genomic Sci.">
        <title>Complete genome sequence of the gliding, heparinolytic Pedobacter saltans type strain (113).</title>
        <authorList>
            <person name="Liolios K."/>
            <person name="Sikorski J."/>
            <person name="Lu M."/>
            <person name="Nolan M."/>
            <person name="Lapidus A."/>
            <person name="Lucas S."/>
            <person name="Hammon N."/>
            <person name="Deshpande S."/>
            <person name="Cheng J.F."/>
            <person name="Tapia R."/>
            <person name="Han C."/>
            <person name="Goodwin L."/>
            <person name="Pitluck S."/>
            <person name="Huntemann M."/>
            <person name="Ivanova N."/>
            <person name="Pagani I."/>
            <person name="Mavromatis K."/>
            <person name="Ovchinikova G."/>
            <person name="Pati A."/>
            <person name="Chen A."/>
            <person name="Palaniappan K."/>
            <person name="Land M."/>
            <person name="Hauser L."/>
            <person name="Brambilla E.M."/>
            <person name="Kotsyurbenko O."/>
            <person name="Rohde M."/>
            <person name="Tindall B.J."/>
            <person name="Abt B."/>
            <person name="Goker M."/>
            <person name="Detter J.C."/>
            <person name="Woyke T."/>
            <person name="Bristow J."/>
            <person name="Eisen J.A."/>
            <person name="Markowitz V."/>
            <person name="Hugenholtz P."/>
            <person name="Klenk H.P."/>
            <person name="Kyrpides N.C."/>
        </authorList>
    </citation>
    <scope>NUCLEOTIDE SEQUENCE [LARGE SCALE GENOMIC DNA]</scope>
    <source>
        <strain evidence="2">ATCC 51119 / DSM 12145 / JCM 21818 / LMG 10337 / NBRC 100064 / NCIMB 13643</strain>
    </source>
</reference>
<organism evidence="1 2">
    <name type="scientific">Pseudopedobacter saltans (strain ATCC 51119 / DSM 12145 / JCM 21818 / CCUG 39354 / LMG 10337 / NBRC 100064 / NCIMB 13643)</name>
    <name type="common">Pedobacter saltans</name>
    <dbReference type="NCBI Taxonomy" id="762903"/>
    <lineage>
        <taxon>Bacteria</taxon>
        <taxon>Pseudomonadati</taxon>
        <taxon>Bacteroidota</taxon>
        <taxon>Sphingobacteriia</taxon>
        <taxon>Sphingobacteriales</taxon>
        <taxon>Sphingobacteriaceae</taxon>
        <taxon>Pseudopedobacter</taxon>
    </lineage>
</organism>
<evidence type="ECO:0000313" key="1">
    <source>
        <dbReference type="EMBL" id="ADY51379.1"/>
    </source>
</evidence>
<gene>
    <name evidence="1" type="ordered locus">Pedsa_0807</name>
</gene>
<dbReference type="RefSeq" id="WP_013631879.1">
    <property type="nucleotide sequence ID" value="NC_015177.1"/>
</dbReference>
<name>F0S981_PSESL</name>
<dbReference type="Proteomes" id="UP000000310">
    <property type="component" value="Chromosome"/>
</dbReference>
<dbReference type="InterPro" id="IPR017853">
    <property type="entry name" value="GH"/>
</dbReference>
<accession>F0S981</accession>
<evidence type="ECO:0008006" key="3">
    <source>
        <dbReference type="Google" id="ProtNLM"/>
    </source>
</evidence>
<dbReference type="KEGG" id="psn:Pedsa_0807"/>
<dbReference type="HOGENOM" id="CLU_782714_0_0_10"/>
<reference evidence="2" key="2">
    <citation type="submission" date="2011-02" db="EMBL/GenBank/DDBJ databases">
        <title>The complete genome of Pedobacter saltans DSM 12145.</title>
        <authorList>
            <consortium name="US DOE Joint Genome Institute (JGI-PGF)"/>
            <person name="Lucas S."/>
            <person name="Copeland A."/>
            <person name="Lapidus A."/>
            <person name="Bruce D."/>
            <person name="Goodwin L."/>
            <person name="Pitluck S."/>
            <person name="Kyrpides N."/>
            <person name="Mavromatis K."/>
            <person name="Pagani I."/>
            <person name="Ivanova N."/>
            <person name="Ovchinnikova G."/>
            <person name="Lu M."/>
            <person name="Detter J.C."/>
            <person name="Han C."/>
            <person name="Land M."/>
            <person name="Hauser L."/>
            <person name="Markowitz V."/>
            <person name="Cheng J.-F."/>
            <person name="Hugenholtz P."/>
            <person name="Woyke T."/>
            <person name="Wu D."/>
            <person name="Tindall B."/>
            <person name="Pomrenke H.G."/>
            <person name="Brambilla E."/>
            <person name="Klenk H.-P."/>
            <person name="Eisen J.A."/>
        </authorList>
    </citation>
    <scope>NUCLEOTIDE SEQUENCE [LARGE SCALE GENOMIC DNA]</scope>
    <source>
        <strain evidence="2">ATCC 51119 / DSM 12145 / JCM 21818 / LMG 10337 / NBRC 100064 / NCIMB 13643</strain>
    </source>
</reference>
<dbReference type="AlphaFoldDB" id="F0S981"/>
<dbReference type="SUPFAM" id="SSF51445">
    <property type="entry name" value="(Trans)glycosidases"/>
    <property type="match status" value="1"/>
</dbReference>